<keyword evidence="5" id="KW-0539">Nucleus</keyword>
<comment type="caution">
    <text evidence="9">The sequence shown here is derived from an EMBL/GenBank/DDBJ whole genome shotgun (WGS) entry which is preliminary data.</text>
</comment>
<keyword evidence="3 6" id="KW-0863">Zinc-finger</keyword>
<sequence length="388" mass="43791">MEKSNILKNVITSSTTADTVGASTVDGIISKDTTNNGTIRYYDPTDVREEEDTETRNSPLSGSTATTLASKNTTSTSETTDTTVNLSSEFGKKNDQINIQSGKDTETKDYSRRRHDGETMCSNCTTKKTPLWRRDFDGNILCNACGLFLKLHGTSRPIKLKSDIIKTRNRKGHTLTNFTLQNSLDSNYVTNVTNSNNFRVQKPQMRINREIPVITTPAIINFKKIRSMSDPIAKEPMYKGETYSSIIDATKFMKPLLKPKPSLRGSVNVSPISGISMPTTGHNRKMMVLNEEFEFEENPSIISLGPGDSRKMSIDSNDSDVERLDRKYNYHDSEINHLLTSHEEMIKLKIRIKELELITDLYKGYIKRLNGKCNTLEHRLQSRDNLAT</sequence>
<reference evidence="9 10" key="1">
    <citation type="submission" date="2020-05" db="EMBL/GenBank/DDBJ databases">
        <authorList>
            <person name="Casaregola S."/>
            <person name="Devillers H."/>
            <person name="Grondin C."/>
        </authorList>
    </citation>
    <scope>NUCLEOTIDE SEQUENCE [LARGE SCALE GENOMIC DNA]</scope>
    <source>
        <strain evidence="9 10">CLIB 1767</strain>
    </source>
</reference>
<evidence type="ECO:0000256" key="7">
    <source>
        <dbReference type="SAM" id="MobiDB-lite"/>
    </source>
</evidence>
<evidence type="ECO:0000313" key="10">
    <source>
        <dbReference type="Proteomes" id="UP000644660"/>
    </source>
</evidence>
<evidence type="ECO:0000256" key="6">
    <source>
        <dbReference type="PROSITE-ProRule" id="PRU00094"/>
    </source>
</evidence>
<keyword evidence="10" id="KW-1185">Reference proteome</keyword>
<dbReference type="GO" id="GO:0000981">
    <property type="term" value="F:DNA-binding transcription factor activity, RNA polymerase II-specific"/>
    <property type="evidence" value="ECO:0007669"/>
    <property type="project" value="TreeGrafter"/>
</dbReference>
<dbReference type="AlphaFoldDB" id="A0A8H2VFN7"/>
<evidence type="ECO:0000256" key="5">
    <source>
        <dbReference type="ARBA" id="ARBA00023242"/>
    </source>
</evidence>
<evidence type="ECO:0000256" key="2">
    <source>
        <dbReference type="ARBA" id="ARBA00022723"/>
    </source>
</evidence>
<dbReference type="PANTHER" id="PTHR10071">
    <property type="entry name" value="TRANSCRIPTION FACTOR GATA FAMILY MEMBER"/>
    <property type="match status" value="1"/>
</dbReference>
<dbReference type="PRINTS" id="PR00619">
    <property type="entry name" value="GATAZNFINGER"/>
</dbReference>
<dbReference type="InterPro" id="IPR000679">
    <property type="entry name" value="Znf_GATA"/>
</dbReference>
<gene>
    <name evidence="9" type="ORF">KABA2_04S09658</name>
</gene>
<keyword evidence="2" id="KW-0479">Metal-binding</keyword>
<protein>
    <submittedName>
        <fullName evidence="9">Similar to Saccharomyces cerevisiae YJL110C GZF3 GATA zinc finger protein and Dal80p homolog that negatively regulates nitrogen catabolic gene expression by competing with Gat1p for GATA site binding</fullName>
    </submittedName>
</protein>
<dbReference type="InterPro" id="IPR013088">
    <property type="entry name" value="Znf_NHR/GATA"/>
</dbReference>
<accession>A0A8H2VFN7</accession>
<dbReference type="Gene3D" id="3.30.50.10">
    <property type="entry name" value="Erythroid Transcription Factor GATA-1, subunit A"/>
    <property type="match status" value="1"/>
</dbReference>
<dbReference type="SMART" id="SM00401">
    <property type="entry name" value="ZnF_GATA"/>
    <property type="match status" value="1"/>
</dbReference>
<dbReference type="InterPro" id="IPR039355">
    <property type="entry name" value="Transcription_factor_GATA"/>
</dbReference>
<dbReference type="GeneID" id="64857586"/>
<feature type="domain" description="GATA-type" evidence="8">
    <location>
        <begin position="115"/>
        <end position="168"/>
    </location>
</feature>
<dbReference type="Pfam" id="PF00320">
    <property type="entry name" value="GATA"/>
    <property type="match status" value="1"/>
</dbReference>
<dbReference type="GO" id="GO:0000122">
    <property type="term" value="P:negative regulation of transcription by RNA polymerase II"/>
    <property type="evidence" value="ECO:0007669"/>
    <property type="project" value="TreeGrafter"/>
</dbReference>
<dbReference type="PROSITE" id="PS50114">
    <property type="entry name" value="GATA_ZN_FINGER_2"/>
    <property type="match status" value="1"/>
</dbReference>
<evidence type="ECO:0000256" key="3">
    <source>
        <dbReference type="ARBA" id="ARBA00022771"/>
    </source>
</evidence>
<dbReference type="SUPFAM" id="SSF57716">
    <property type="entry name" value="Glucocorticoid receptor-like (DNA-binding domain)"/>
    <property type="match status" value="1"/>
</dbReference>
<organism evidence="9 10">
    <name type="scientific">Maudiozyma barnettii</name>
    <dbReference type="NCBI Taxonomy" id="61262"/>
    <lineage>
        <taxon>Eukaryota</taxon>
        <taxon>Fungi</taxon>
        <taxon>Dikarya</taxon>
        <taxon>Ascomycota</taxon>
        <taxon>Saccharomycotina</taxon>
        <taxon>Saccharomycetes</taxon>
        <taxon>Saccharomycetales</taxon>
        <taxon>Saccharomycetaceae</taxon>
        <taxon>Maudiozyma</taxon>
    </lineage>
</organism>
<dbReference type="RefSeq" id="XP_041406430.1">
    <property type="nucleotide sequence ID" value="XM_041550496.1"/>
</dbReference>
<comment type="subcellular location">
    <subcellularLocation>
        <location evidence="1">Nucleus</location>
    </subcellularLocation>
</comment>
<dbReference type="GO" id="GO:0045944">
    <property type="term" value="P:positive regulation of transcription by RNA polymerase II"/>
    <property type="evidence" value="ECO:0007669"/>
    <property type="project" value="TreeGrafter"/>
</dbReference>
<name>A0A8H2VFN7_9SACH</name>
<dbReference type="OrthoDB" id="515401at2759"/>
<keyword evidence="4" id="KW-0862">Zinc</keyword>
<dbReference type="EMBL" id="CAEFZW010000004">
    <property type="protein sequence ID" value="CAB4254586.1"/>
    <property type="molecule type" value="Genomic_DNA"/>
</dbReference>
<dbReference type="FunFam" id="3.30.50.10:FF:000007">
    <property type="entry name" value="Nitrogen regulatory AreA, N-terminal"/>
    <property type="match status" value="1"/>
</dbReference>
<dbReference type="CDD" id="cd00202">
    <property type="entry name" value="ZnF_GATA"/>
    <property type="match status" value="1"/>
</dbReference>
<evidence type="ECO:0000259" key="8">
    <source>
        <dbReference type="PROSITE" id="PS50114"/>
    </source>
</evidence>
<dbReference type="GO" id="GO:0008270">
    <property type="term" value="F:zinc ion binding"/>
    <property type="evidence" value="ECO:0007669"/>
    <property type="project" value="UniProtKB-KW"/>
</dbReference>
<dbReference type="GO" id="GO:0005634">
    <property type="term" value="C:nucleus"/>
    <property type="evidence" value="ECO:0007669"/>
    <property type="project" value="UniProtKB-SubCell"/>
</dbReference>
<feature type="compositionally biased region" description="Low complexity" evidence="7">
    <location>
        <begin position="73"/>
        <end position="83"/>
    </location>
</feature>
<feature type="compositionally biased region" description="Polar residues" evidence="7">
    <location>
        <begin position="57"/>
        <end position="72"/>
    </location>
</feature>
<dbReference type="Proteomes" id="UP000644660">
    <property type="component" value="Unassembled WGS sequence"/>
</dbReference>
<evidence type="ECO:0000256" key="1">
    <source>
        <dbReference type="ARBA" id="ARBA00004123"/>
    </source>
</evidence>
<dbReference type="PANTHER" id="PTHR10071:SF281">
    <property type="entry name" value="BOX A-BINDING FACTOR-RELATED"/>
    <property type="match status" value="1"/>
</dbReference>
<dbReference type="PROSITE" id="PS00344">
    <property type="entry name" value="GATA_ZN_FINGER_1"/>
    <property type="match status" value="1"/>
</dbReference>
<proteinExistence type="predicted"/>
<dbReference type="GO" id="GO:0000978">
    <property type="term" value="F:RNA polymerase II cis-regulatory region sequence-specific DNA binding"/>
    <property type="evidence" value="ECO:0007669"/>
    <property type="project" value="TreeGrafter"/>
</dbReference>
<evidence type="ECO:0000256" key="4">
    <source>
        <dbReference type="ARBA" id="ARBA00022833"/>
    </source>
</evidence>
<evidence type="ECO:0000313" key="9">
    <source>
        <dbReference type="EMBL" id="CAB4254586.1"/>
    </source>
</evidence>
<feature type="region of interest" description="Disordered" evidence="7">
    <location>
        <begin position="27"/>
        <end position="111"/>
    </location>
</feature>